<sequence length="88" mass="9982">MLFSLLAFVLVKNTSFGLYTCSLTARFALLTSYFKNKTICTSHMLQLKMIASEPAASFHSAVNTFAFFKHIYIRQHNYIENCSISTDA</sequence>
<reference evidence="1" key="1">
    <citation type="submission" date="2014-03" db="EMBL/GenBank/DDBJ databases">
        <title>The sialotranscriptome of Amblyomma triste, Amblyomma parvum and Amblyomma cajennense ticks, uncovered by 454-based RNA-seq.</title>
        <authorList>
            <person name="Garcia G.R."/>
            <person name="Gardinassi L.G."/>
            <person name="Ribeiro J.M."/>
            <person name="Anatriello E."/>
            <person name="Ferreira B.R."/>
            <person name="Moreira H.N."/>
            <person name="Mafra C."/>
            <person name="Olegario M.M."/>
            <person name="Szabo P.J."/>
            <person name="Miranda-Santos I.K."/>
            <person name="Maruyama S.R."/>
        </authorList>
    </citation>
    <scope>NUCLEOTIDE SEQUENCE</scope>
    <source>
        <strain evidence="1">Mato Grasso do Sul</strain>
        <tissue evidence="1">Salivary glands</tissue>
    </source>
</reference>
<evidence type="ECO:0000313" key="1">
    <source>
        <dbReference type="EMBL" id="JAC27483.1"/>
    </source>
</evidence>
<protein>
    <submittedName>
        <fullName evidence="1">Putative secreted protein</fullName>
    </submittedName>
</protein>
<proteinExistence type="evidence at transcript level"/>
<organism evidence="1">
    <name type="scientific">Amblyomma triste</name>
    <name type="common">Neotropical tick</name>
    <dbReference type="NCBI Taxonomy" id="251400"/>
    <lineage>
        <taxon>Eukaryota</taxon>
        <taxon>Metazoa</taxon>
        <taxon>Ecdysozoa</taxon>
        <taxon>Arthropoda</taxon>
        <taxon>Chelicerata</taxon>
        <taxon>Arachnida</taxon>
        <taxon>Acari</taxon>
        <taxon>Parasitiformes</taxon>
        <taxon>Ixodida</taxon>
        <taxon>Ixodoidea</taxon>
        <taxon>Ixodidae</taxon>
        <taxon>Amblyomminae</taxon>
        <taxon>Amblyomma</taxon>
    </lineage>
</organism>
<dbReference type="EMBL" id="GBBM01007935">
    <property type="protein sequence ID" value="JAC27483.1"/>
    <property type="molecule type" value="mRNA"/>
</dbReference>
<accession>A0A023G3P8</accession>
<dbReference type="AlphaFoldDB" id="A0A023G3P8"/>
<name>A0A023G3P8_AMBTT</name>